<evidence type="ECO:0000313" key="1">
    <source>
        <dbReference type="EMBL" id="SVE07932.1"/>
    </source>
</evidence>
<dbReference type="AlphaFoldDB" id="A0A383AJI0"/>
<sequence>MNKIFITGGSGYAMLALLSISLFNTGKETLSLLLGSLAAAQSVESLGNSIPISKTTLLKTIQHAFK</sequence>
<accession>A0A383AJI0</accession>
<dbReference type="EMBL" id="UINC01192673">
    <property type="protein sequence ID" value="SVE07932.1"/>
    <property type="molecule type" value="Genomic_DNA"/>
</dbReference>
<protein>
    <submittedName>
        <fullName evidence="1">Uncharacterized protein</fullName>
    </submittedName>
</protein>
<name>A0A383AJI0_9ZZZZ</name>
<reference evidence="1" key="1">
    <citation type="submission" date="2018-05" db="EMBL/GenBank/DDBJ databases">
        <authorList>
            <person name="Lanie J.A."/>
            <person name="Ng W.-L."/>
            <person name="Kazmierczak K.M."/>
            <person name="Andrzejewski T.M."/>
            <person name="Davidsen T.M."/>
            <person name="Wayne K.J."/>
            <person name="Tettelin H."/>
            <person name="Glass J.I."/>
            <person name="Rusch D."/>
            <person name="Podicherti R."/>
            <person name="Tsui H.-C.T."/>
            <person name="Winkler M.E."/>
        </authorList>
    </citation>
    <scope>NUCLEOTIDE SEQUENCE</scope>
</reference>
<organism evidence="1">
    <name type="scientific">marine metagenome</name>
    <dbReference type="NCBI Taxonomy" id="408172"/>
    <lineage>
        <taxon>unclassified sequences</taxon>
        <taxon>metagenomes</taxon>
        <taxon>ecological metagenomes</taxon>
    </lineage>
</organism>
<gene>
    <name evidence="1" type="ORF">METZ01_LOCUS460786</name>
</gene>
<proteinExistence type="predicted"/>